<reference evidence="2" key="1">
    <citation type="submission" date="2020-02" db="EMBL/GenBank/DDBJ databases">
        <authorList>
            <person name="Meier V. D."/>
        </authorList>
    </citation>
    <scope>NUCLEOTIDE SEQUENCE</scope>
    <source>
        <strain evidence="2">AVDCRST_MAG36</strain>
    </source>
</reference>
<organism evidence="2">
    <name type="scientific">uncultured Nocardioidaceae bacterium</name>
    <dbReference type="NCBI Taxonomy" id="253824"/>
    <lineage>
        <taxon>Bacteria</taxon>
        <taxon>Bacillati</taxon>
        <taxon>Actinomycetota</taxon>
        <taxon>Actinomycetes</taxon>
        <taxon>Propionibacteriales</taxon>
        <taxon>Nocardioidaceae</taxon>
        <taxon>environmental samples</taxon>
    </lineage>
</organism>
<protein>
    <submittedName>
        <fullName evidence="2">RNA polymerase ECF-type sigma factor</fullName>
    </submittedName>
</protein>
<feature type="compositionally biased region" description="Low complexity" evidence="1">
    <location>
        <begin position="156"/>
        <end position="168"/>
    </location>
</feature>
<gene>
    <name evidence="2" type="ORF">AVDCRST_MAG36-1905</name>
</gene>
<accession>A0A6J4M5H4</accession>
<feature type="compositionally biased region" description="Low complexity" evidence="1">
    <location>
        <begin position="88"/>
        <end position="97"/>
    </location>
</feature>
<sequence length="223" mass="23308">GPVPGRAGTVGAPGRLADDADRPQPARERRRGVPRGAHPALRARRAALPRPAVRRGDADDPQPAGRRGPGAGDVREGLRRVPPVQRGHQPQGVAVPHPHQHVHQHLPQEAARAAAVHVGGRRGLAARPCGVAHLLRPEVCGDGGARAPARQRREGGAVAAAGGVPARGVPRRRRGLPLQGDRADHGHADRHGDVPAAPWPQAAARAAHRLRPRPWDAGGGVVM</sequence>
<feature type="region of interest" description="Disordered" evidence="1">
    <location>
        <begin position="83"/>
        <end position="102"/>
    </location>
</feature>
<feature type="compositionally biased region" description="Low complexity" evidence="1">
    <location>
        <begin position="195"/>
        <end position="205"/>
    </location>
</feature>
<feature type="non-terminal residue" evidence="2">
    <location>
        <position position="223"/>
    </location>
</feature>
<dbReference type="AlphaFoldDB" id="A0A6J4M5H4"/>
<feature type="non-terminal residue" evidence="2">
    <location>
        <position position="1"/>
    </location>
</feature>
<name>A0A6J4M5H4_9ACTN</name>
<evidence type="ECO:0000256" key="1">
    <source>
        <dbReference type="SAM" id="MobiDB-lite"/>
    </source>
</evidence>
<evidence type="ECO:0000313" key="2">
    <source>
        <dbReference type="EMBL" id="CAA9350103.1"/>
    </source>
</evidence>
<proteinExistence type="predicted"/>
<feature type="region of interest" description="Disordered" evidence="1">
    <location>
        <begin position="145"/>
        <end position="205"/>
    </location>
</feature>
<feature type="compositionally biased region" description="Basic and acidic residues" evidence="1">
    <location>
        <begin position="16"/>
        <end position="27"/>
    </location>
</feature>
<dbReference type="EMBL" id="CADCUH010000129">
    <property type="protein sequence ID" value="CAA9350103.1"/>
    <property type="molecule type" value="Genomic_DNA"/>
</dbReference>
<feature type="region of interest" description="Disordered" evidence="1">
    <location>
        <begin position="1"/>
        <end position="77"/>
    </location>
</feature>
<feature type="compositionally biased region" description="Basic and acidic residues" evidence="1">
    <location>
        <begin position="181"/>
        <end position="193"/>
    </location>
</feature>